<keyword evidence="2" id="KW-0201">Cytochrome c-type biogenesis</keyword>
<dbReference type="GO" id="GO:0016209">
    <property type="term" value="F:antioxidant activity"/>
    <property type="evidence" value="ECO:0007669"/>
    <property type="project" value="InterPro"/>
</dbReference>
<comment type="subcellular location">
    <subcellularLocation>
        <location evidence="1">Cell envelope</location>
    </subcellularLocation>
</comment>
<evidence type="ECO:0000313" key="7">
    <source>
        <dbReference type="Proteomes" id="UP000267517"/>
    </source>
</evidence>
<dbReference type="InterPro" id="IPR013766">
    <property type="entry name" value="Thioredoxin_domain"/>
</dbReference>
<keyword evidence="4" id="KW-0676">Redox-active center</keyword>
<sequence>MLRRDGLLFLLLFFSLFIQSKGVTLVGRVSNPAIKQLYVFSVYDEQNVYLLPLDSIKVVDKAFSYYNDTLTSQLLFITPVSEKTDMEAAFLQGCYIFPSNGVNDFTFSLSSSKGIKVESSSSTFQALYEKFVKERDRVGQKQLLDSLDQVFYAAREKNDTREMEEIKRTTAPIYNNAYKQLRSWFDTQITAQRGTPFGIYLYYTYKLQHSKLDTKAKVEEAERMLQGFGSDLHDSHYYRLAFKKVVKAKSTLIGQKAPSIVGVDEAGKHISLNDFRGKYVLIDFWSSSCKWCRKETPNIRKAYDEFKSKGFVVLGVSTDLHKAEWLKAIDADKATWNHLLLPKEQRSRVLESYGIISIPEILLIDPEGNILAKGLRGERIYETVKLYLK</sequence>
<dbReference type="EMBL" id="AP018049">
    <property type="protein sequence ID" value="BBA29219.1"/>
    <property type="molecule type" value="Genomic_DNA"/>
</dbReference>
<dbReference type="GO" id="GO:0016491">
    <property type="term" value="F:oxidoreductase activity"/>
    <property type="evidence" value="ECO:0007669"/>
    <property type="project" value="InterPro"/>
</dbReference>
<dbReference type="GO" id="GO:0030313">
    <property type="term" value="C:cell envelope"/>
    <property type="evidence" value="ECO:0007669"/>
    <property type="project" value="UniProtKB-SubCell"/>
</dbReference>
<evidence type="ECO:0000313" key="6">
    <source>
        <dbReference type="EMBL" id="BBA29219.1"/>
    </source>
</evidence>
<dbReference type="GO" id="GO:0017004">
    <property type="term" value="P:cytochrome complex assembly"/>
    <property type="evidence" value="ECO:0007669"/>
    <property type="project" value="UniProtKB-KW"/>
</dbReference>
<gene>
    <name evidence="6" type="ORF">PMEL1_01146</name>
</gene>
<dbReference type="PANTHER" id="PTHR42852">
    <property type="entry name" value="THIOL:DISULFIDE INTERCHANGE PROTEIN DSBE"/>
    <property type="match status" value="1"/>
</dbReference>
<dbReference type="Gene3D" id="3.40.30.10">
    <property type="entry name" value="Glutaredoxin"/>
    <property type="match status" value="1"/>
</dbReference>
<protein>
    <submittedName>
        <fullName evidence="6">Thiol:disulfide interchange protein</fullName>
    </submittedName>
</protein>
<dbReference type="InterPro" id="IPR036249">
    <property type="entry name" value="Thioredoxin-like_sf"/>
</dbReference>
<name>A0A250KHQ1_9BACT</name>
<proteinExistence type="predicted"/>
<evidence type="ECO:0000259" key="5">
    <source>
        <dbReference type="PROSITE" id="PS51352"/>
    </source>
</evidence>
<reference evidence="6 7" key="1">
    <citation type="submission" date="2017-05" db="EMBL/GenBank/DDBJ databases">
        <title>whole genome sequence of Prevotella melaninogenica GAI 07411.</title>
        <authorList>
            <person name="Kondo Y."/>
            <person name="Hoshino T."/>
        </authorList>
    </citation>
    <scope>NUCLEOTIDE SEQUENCE [LARGE SCALE GENOMIC DNA]</scope>
    <source>
        <strain evidence="6 7">GAI 07411</strain>
    </source>
</reference>
<organism evidence="6 7">
    <name type="scientific">Prevotella melaninogenica</name>
    <dbReference type="NCBI Taxonomy" id="28132"/>
    <lineage>
        <taxon>Bacteria</taxon>
        <taxon>Pseudomonadati</taxon>
        <taxon>Bacteroidota</taxon>
        <taxon>Bacteroidia</taxon>
        <taxon>Bacteroidales</taxon>
        <taxon>Prevotellaceae</taxon>
        <taxon>Prevotella</taxon>
    </lineage>
</organism>
<dbReference type="AlphaFoldDB" id="A0A250KHQ1"/>
<dbReference type="CDD" id="cd02966">
    <property type="entry name" value="TlpA_like_family"/>
    <property type="match status" value="1"/>
</dbReference>
<dbReference type="PANTHER" id="PTHR42852:SF6">
    <property type="entry name" value="THIOL:DISULFIDE INTERCHANGE PROTEIN DSBE"/>
    <property type="match status" value="1"/>
</dbReference>
<dbReference type="InterPro" id="IPR050553">
    <property type="entry name" value="Thioredoxin_ResA/DsbE_sf"/>
</dbReference>
<evidence type="ECO:0000256" key="2">
    <source>
        <dbReference type="ARBA" id="ARBA00022748"/>
    </source>
</evidence>
<accession>A0A250KHQ1</accession>
<dbReference type="SUPFAM" id="SSF52833">
    <property type="entry name" value="Thioredoxin-like"/>
    <property type="match status" value="1"/>
</dbReference>
<dbReference type="Pfam" id="PF00578">
    <property type="entry name" value="AhpC-TSA"/>
    <property type="match status" value="1"/>
</dbReference>
<evidence type="ECO:0000256" key="1">
    <source>
        <dbReference type="ARBA" id="ARBA00004196"/>
    </source>
</evidence>
<dbReference type="Proteomes" id="UP000267517">
    <property type="component" value="Chromosome I"/>
</dbReference>
<feature type="domain" description="Thioredoxin" evidence="5">
    <location>
        <begin position="251"/>
        <end position="389"/>
    </location>
</feature>
<dbReference type="OrthoDB" id="1095575at2"/>
<keyword evidence="3" id="KW-1015">Disulfide bond</keyword>
<evidence type="ECO:0000256" key="3">
    <source>
        <dbReference type="ARBA" id="ARBA00023157"/>
    </source>
</evidence>
<dbReference type="InterPro" id="IPR000866">
    <property type="entry name" value="AhpC/TSA"/>
</dbReference>
<dbReference type="PROSITE" id="PS51352">
    <property type="entry name" value="THIOREDOXIN_2"/>
    <property type="match status" value="1"/>
</dbReference>
<evidence type="ECO:0000256" key="4">
    <source>
        <dbReference type="ARBA" id="ARBA00023284"/>
    </source>
</evidence>